<keyword evidence="3" id="KW-1185">Reference proteome</keyword>
<protein>
    <submittedName>
        <fullName evidence="1">Uncharacterized protein</fullName>
    </submittedName>
</protein>
<dbReference type="Proteomes" id="UP000663828">
    <property type="component" value="Unassembled WGS sequence"/>
</dbReference>
<accession>A0A813UJX7</accession>
<proteinExistence type="predicted"/>
<comment type="caution">
    <text evidence="1">The sequence shown here is derived from an EMBL/GenBank/DDBJ whole genome shotgun (WGS) entry which is preliminary data.</text>
</comment>
<dbReference type="Proteomes" id="UP000663852">
    <property type="component" value="Unassembled WGS sequence"/>
</dbReference>
<evidence type="ECO:0000313" key="2">
    <source>
        <dbReference type="EMBL" id="CAF1447292.1"/>
    </source>
</evidence>
<name>A0A813UJX7_ADIRI</name>
<sequence>MYTANGLSSEMILKIAQQLSLSEDNISQTCLQMATMYRDNKIADFADIDGDTSNESRCIALEWYRKCLNISTNMLTKATCYYNILCLYKDFILDGDKGKADVQSMISLLPELNAIDQHLLLDLTCRFMKEYDNSQDFYETKIYRQLE</sequence>
<evidence type="ECO:0000313" key="1">
    <source>
        <dbReference type="EMBL" id="CAF0827701.1"/>
    </source>
</evidence>
<dbReference type="EMBL" id="CAJNOJ010000435">
    <property type="protein sequence ID" value="CAF1447292.1"/>
    <property type="molecule type" value="Genomic_DNA"/>
</dbReference>
<dbReference type="EMBL" id="CAJNOR010000174">
    <property type="protein sequence ID" value="CAF0827701.1"/>
    <property type="molecule type" value="Genomic_DNA"/>
</dbReference>
<evidence type="ECO:0000313" key="3">
    <source>
        <dbReference type="Proteomes" id="UP000663828"/>
    </source>
</evidence>
<reference evidence="1" key="1">
    <citation type="submission" date="2021-02" db="EMBL/GenBank/DDBJ databases">
        <authorList>
            <person name="Nowell W R."/>
        </authorList>
    </citation>
    <scope>NUCLEOTIDE SEQUENCE</scope>
</reference>
<organism evidence="1 3">
    <name type="scientific">Adineta ricciae</name>
    <name type="common">Rotifer</name>
    <dbReference type="NCBI Taxonomy" id="249248"/>
    <lineage>
        <taxon>Eukaryota</taxon>
        <taxon>Metazoa</taxon>
        <taxon>Spiralia</taxon>
        <taxon>Gnathifera</taxon>
        <taxon>Rotifera</taxon>
        <taxon>Eurotatoria</taxon>
        <taxon>Bdelloidea</taxon>
        <taxon>Adinetida</taxon>
        <taxon>Adinetidae</taxon>
        <taxon>Adineta</taxon>
    </lineage>
</organism>
<dbReference type="AlphaFoldDB" id="A0A813UJX7"/>
<gene>
    <name evidence="2" type="ORF">EDS130_LOCUS39291</name>
    <name evidence="1" type="ORF">XAT740_LOCUS4296</name>
</gene>